<sequence>MSWRELALIPALVALPLSPPQPDLDIHVLSNRADLVSGGDALVRVTGPARVRIELNGADVTSRFAPGPDGALTGLVDGLSPGENVLTARPPRGRAERLTITDHPSGGPVFSGPQVRPWQCQTAENGLGPALNDRCDAAPVRSEITLGNGVKATLERGTVNRGIYDVLVPANWNHKLVWVFGAGTGQQYRQGVSRGLAMPEAQEAAAKGFAVASSTMTDNSLHSNDVTSAETVMMVKEHVVETYGEIRYTIGRGGSGGALQQYLVADAYPGLLDGLLPTQDWPDQIVGAYREFGDCAALVRAMDASPLWADPGDRTAVFGHGGTGVCATSAGRAPDYMKPDDGTSCAGAASYDPVRNPGGVRCTLQDFMVSIYGARPQGCAGVPCARRPWDNVGVQYGLNALRDGRISAEQFVDLNQRVGGFDIDMTWTPSRSEADAEAVRIAHRTGRVVFGRGLAQVPILVARGTDNNDYHYPWRSLVLRNRLDRANGHHRNQVLWTNGSDGSPLDVMDRWLAAVEADHRPIPLPAKVVRHRPAEAVDACWISGAKVTDQAACDQAYPHKADTRVAAGEGPTSDLLKCRLKPLRRGDYGGVAFTGEQWARLRSAFPTGVCDYSRPGVGQTDPATGRLRPPQPWLTFTTGPGGTPLGPPPSSRPL</sequence>
<feature type="region of interest" description="Disordered" evidence="1">
    <location>
        <begin position="615"/>
        <end position="654"/>
    </location>
</feature>
<evidence type="ECO:0000256" key="1">
    <source>
        <dbReference type="SAM" id="MobiDB-lite"/>
    </source>
</evidence>
<evidence type="ECO:0000313" key="3">
    <source>
        <dbReference type="EMBL" id="MBB5778029.1"/>
    </source>
</evidence>
<dbReference type="AlphaFoldDB" id="A0A7W9G6G3"/>
<dbReference type="EMBL" id="JACHMB010000001">
    <property type="protein sequence ID" value="MBB5778029.1"/>
    <property type="molecule type" value="Genomic_DNA"/>
</dbReference>
<accession>A0A7W9G6G3</accession>
<feature type="compositionally biased region" description="Pro residues" evidence="1">
    <location>
        <begin position="645"/>
        <end position="654"/>
    </location>
</feature>
<feature type="domain" description="DUF6351" evidence="2">
    <location>
        <begin position="154"/>
        <end position="620"/>
    </location>
</feature>
<keyword evidence="4" id="KW-1185">Reference proteome</keyword>
<dbReference type="Proteomes" id="UP000579153">
    <property type="component" value="Unassembled WGS sequence"/>
</dbReference>
<proteinExistence type="predicted"/>
<evidence type="ECO:0000259" key="2">
    <source>
        <dbReference type="Pfam" id="PF19878"/>
    </source>
</evidence>
<organism evidence="3 4">
    <name type="scientific">Nonomuraea jabiensis</name>
    <dbReference type="NCBI Taxonomy" id="882448"/>
    <lineage>
        <taxon>Bacteria</taxon>
        <taxon>Bacillati</taxon>
        <taxon>Actinomycetota</taxon>
        <taxon>Actinomycetes</taxon>
        <taxon>Streptosporangiales</taxon>
        <taxon>Streptosporangiaceae</taxon>
        <taxon>Nonomuraea</taxon>
    </lineage>
</organism>
<feature type="domain" description="DUF6351" evidence="2">
    <location>
        <begin position="26"/>
        <end position="139"/>
    </location>
</feature>
<reference evidence="3 4" key="1">
    <citation type="submission" date="2020-08" db="EMBL/GenBank/DDBJ databases">
        <title>Sequencing the genomes of 1000 actinobacteria strains.</title>
        <authorList>
            <person name="Klenk H.-P."/>
        </authorList>
    </citation>
    <scope>NUCLEOTIDE SEQUENCE [LARGE SCALE GENOMIC DNA]</scope>
    <source>
        <strain evidence="3 4">DSM 45507</strain>
    </source>
</reference>
<gene>
    <name evidence="3" type="ORF">HD596_004785</name>
</gene>
<name>A0A7W9G6G3_9ACTN</name>
<evidence type="ECO:0000313" key="4">
    <source>
        <dbReference type="Proteomes" id="UP000579153"/>
    </source>
</evidence>
<dbReference type="RefSeq" id="WP_221519479.1">
    <property type="nucleotide sequence ID" value="NZ_JACHMB010000001.1"/>
</dbReference>
<dbReference type="Pfam" id="PF19878">
    <property type="entry name" value="DUF6351"/>
    <property type="match status" value="2"/>
</dbReference>
<dbReference type="InterPro" id="IPR045556">
    <property type="entry name" value="DUF6351"/>
</dbReference>
<comment type="caution">
    <text evidence="3">The sequence shown here is derived from an EMBL/GenBank/DDBJ whole genome shotgun (WGS) entry which is preliminary data.</text>
</comment>
<protein>
    <recommendedName>
        <fullName evidence="2">DUF6351 domain-containing protein</fullName>
    </recommendedName>
</protein>